<dbReference type="InterPro" id="IPR001214">
    <property type="entry name" value="SET_dom"/>
</dbReference>
<dbReference type="GeneID" id="24122992"/>
<dbReference type="Proteomes" id="UP000030745">
    <property type="component" value="Unassembled WGS sequence"/>
</dbReference>
<dbReference type="RefSeq" id="XP_012193837.1">
    <property type="nucleotide sequence ID" value="XM_012338447.1"/>
</dbReference>
<dbReference type="STRING" id="695850.A0A067D1W9"/>
<gene>
    <name evidence="8" type="ORF">SPRG_00347</name>
</gene>
<feature type="site" description="Transition state stabilizer" evidence="5">
    <location>
        <position position="498"/>
    </location>
</feature>
<dbReference type="InterPro" id="IPR046341">
    <property type="entry name" value="SET_dom_sf"/>
</dbReference>
<feature type="domain" description="Post-SET" evidence="7">
    <location>
        <begin position="306"/>
        <end position="322"/>
    </location>
</feature>
<dbReference type="GO" id="GO:0009245">
    <property type="term" value="P:lipid A biosynthetic process"/>
    <property type="evidence" value="ECO:0007669"/>
    <property type="project" value="TreeGrafter"/>
</dbReference>
<evidence type="ECO:0000256" key="2">
    <source>
        <dbReference type="ARBA" id="ARBA00022679"/>
    </source>
</evidence>
<evidence type="ECO:0000256" key="3">
    <source>
        <dbReference type="ARBA" id="ARBA00022691"/>
    </source>
</evidence>
<proteinExistence type="predicted"/>
<dbReference type="GO" id="GO:0005886">
    <property type="term" value="C:plasma membrane"/>
    <property type="evidence" value="ECO:0007669"/>
    <property type="project" value="TreeGrafter"/>
</dbReference>
<feature type="domain" description="SET" evidence="6">
    <location>
        <begin position="178"/>
        <end position="294"/>
    </location>
</feature>
<dbReference type="InterPro" id="IPR003616">
    <property type="entry name" value="Post-SET_dom"/>
</dbReference>
<dbReference type="PROSITE" id="PS50868">
    <property type="entry name" value="POST_SET"/>
    <property type="match status" value="2"/>
</dbReference>
<accession>A0A067D1W9</accession>
<dbReference type="Gene3D" id="3.40.50.11720">
    <property type="entry name" value="3-Deoxy-D-manno-octulosonic-acid transferase, N-terminal domain"/>
    <property type="match status" value="1"/>
</dbReference>
<dbReference type="PROSITE" id="PS50280">
    <property type="entry name" value="SET"/>
    <property type="match status" value="2"/>
</dbReference>
<dbReference type="VEuPathDB" id="FungiDB:SPRG_00347"/>
<evidence type="ECO:0000259" key="7">
    <source>
        <dbReference type="PROSITE" id="PS50868"/>
    </source>
</evidence>
<dbReference type="InterPro" id="IPR007507">
    <property type="entry name" value="Glycos_transf_N"/>
</dbReference>
<protein>
    <submittedName>
        <fullName evidence="8">Uncharacterized protein</fullName>
    </submittedName>
</protein>
<dbReference type="PANTHER" id="PTHR42755">
    <property type="entry name" value="3-DEOXY-MANNO-OCTULOSONATE CYTIDYLYLTRANSFERASE"/>
    <property type="match status" value="1"/>
</dbReference>
<dbReference type="Gene3D" id="3.40.50.2000">
    <property type="entry name" value="Glycogen Phosphorylase B"/>
    <property type="match status" value="1"/>
</dbReference>
<dbReference type="InterPro" id="IPR038107">
    <property type="entry name" value="Glycos_transf_N_sf"/>
</dbReference>
<dbReference type="Gene3D" id="2.170.270.10">
    <property type="entry name" value="SET domain"/>
    <property type="match status" value="2"/>
</dbReference>
<keyword evidence="2" id="KW-0808">Transferase</keyword>
<evidence type="ECO:0000256" key="1">
    <source>
        <dbReference type="ARBA" id="ARBA00022603"/>
    </source>
</evidence>
<dbReference type="Pfam" id="PF00856">
    <property type="entry name" value="SET"/>
    <property type="match status" value="2"/>
</dbReference>
<dbReference type="SUPFAM" id="SSF82199">
    <property type="entry name" value="SET domain"/>
    <property type="match status" value="2"/>
</dbReference>
<feature type="site" description="Transition state stabilizer" evidence="5">
    <location>
        <position position="577"/>
    </location>
</feature>
<dbReference type="SMART" id="SM00317">
    <property type="entry name" value="SET"/>
    <property type="match status" value="2"/>
</dbReference>
<evidence type="ECO:0000313" key="9">
    <source>
        <dbReference type="Proteomes" id="UP000030745"/>
    </source>
</evidence>
<dbReference type="EMBL" id="KK583189">
    <property type="protein sequence ID" value="KDO35500.1"/>
    <property type="molecule type" value="Genomic_DNA"/>
</dbReference>
<evidence type="ECO:0000259" key="6">
    <source>
        <dbReference type="PROSITE" id="PS50280"/>
    </source>
</evidence>
<name>A0A067D1W9_SAPPC</name>
<sequence>MLPETVELRDFQFYGFACKGLFATADLPTNTPVWTWDKATEPLETWTRHEIMAHADRQKLINFSYMVGDDAFATTLEPERDPTWYFNHACDPNCWFEGDGQIVTRRPVKKGEQLCYDYACTETESSLHAGMMCQCGSDKCRGKLKFDDWRSRAFIKANYGHVTDFIMKKHAENSWYDSRMELRHKSKSSLGLFCREDADCKIHAGEIVLVFSGKVIHKDQFLEPGAMTARDFEMSLQVHKDLWQIPAWKETGDKIETSDYINHSCDPTCGMQDSVTVIAIRDVHPGDEITIDYCMVNDGCNDEPSDNFMCNCGSANCRGEITTLDWQLPELQSRLGPYFAPFVKHLIENPPFELIEVKVYRVLWHVCRPFVEWLVASKDLRRHVPPAATRERFGEATADVFPSSKSGLVWIHGASVGECLSALPLIQALTHMPGARVAPGTLRLDVLLTTTTPSARALLQERLRANPHAHCIFAPLDHAPYVQAFLSTWQPTAAIWVESELWPNMIVEAAKRKMPMGLINGRMSAKSFGRWNSWLGRRLAQHLLGPFALLTLCQSPEDLYRFQTLGATSAKYVGDLKFRTTSYNKIAPVAGPSLVVSAKQDVDAVWLARLGHAVQGRCVWVAVSTHEGEEAICVHAHMEIRRAHPNALLVLIPRHPHRCDGIQNTIHTTTSLRTQRRSSDSTPGPETDIFLVDVIGETQLYFDVSPVTFVGGSLVDVGGHNVLEPLRSGCAVVHGPYMANCTSVLATLATIGAPVRAVNAESLASTVTRLLSTPEAAASTDATMPVQDALWAELDPFLQRISHSARSL</sequence>
<dbReference type="InterPro" id="IPR039901">
    <property type="entry name" value="Kdotransferase"/>
</dbReference>
<dbReference type="AlphaFoldDB" id="A0A067D1W9"/>
<feature type="active site" description="Proton acceptor" evidence="4">
    <location>
        <position position="418"/>
    </location>
</feature>
<keyword evidence="1" id="KW-0489">Methyltransferase</keyword>
<dbReference type="SMART" id="SM00508">
    <property type="entry name" value="PostSET"/>
    <property type="match status" value="2"/>
</dbReference>
<dbReference type="GO" id="GO:0008168">
    <property type="term" value="F:methyltransferase activity"/>
    <property type="evidence" value="ECO:0007669"/>
    <property type="project" value="UniProtKB-KW"/>
</dbReference>
<evidence type="ECO:0000256" key="5">
    <source>
        <dbReference type="PIRSR" id="PIRSR639901-2"/>
    </source>
</evidence>
<dbReference type="PANTHER" id="PTHR42755:SF1">
    <property type="entry name" value="3-DEOXY-D-MANNO-OCTULOSONIC ACID TRANSFERASE, MITOCHONDRIAL-RELATED"/>
    <property type="match status" value="1"/>
</dbReference>
<dbReference type="GO" id="GO:0032259">
    <property type="term" value="P:methylation"/>
    <property type="evidence" value="ECO:0007669"/>
    <property type="project" value="UniProtKB-KW"/>
</dbReference>
<feature type="domain" description="Post-SET" evidence="7">
    <location>
        <begin position="129"/>
        <end position="145"/>
    </location>
</feature>
<keyword evidence="3" id="KW-0949">S-adenosyl-L-methionine</keyword>
<evidence type="ECO:0000256" key="4">
    <source>
        <dbReference type="PIRSR" id="PIRSR639901-1"/>
    </source>
</evidence>
<keyword evidence="9" id="KW-1185">Reference proteome</keyword>
<dbReference type="Pfam" id="PF04413">
    <property type="entry name" value="Glycos_transf_N"/>
    <property type="match status" value="1"/>
</dbReference>
<dbReference type="OrthoDB" id="308383at2759"/>
<dbReference type="KEGG" id="spar:SPRG_00347"/>
<organism evidence="8 9">
    <name type="scientific">Saprolegnia parasitica (strain CBS 223.65)</name>
    <dbReference type="NCBI Taxonomy" id="695850"/>
    <lineage>
        <taxon>Eukaryota</taxon>
        <taxon>Sar</taxon>
        <taxon>Stramenopiles</taxon>
        <taxon>Oomycota</taxon>
        <taxon>Saprolegniomycetes</taxon>
        <taxon>Saprolegniales</taxon>
        <taxon>Saprolegniaceae</taxon>
        <taxon>Saprolegnia</taxon>
    </lineage>
</organism>
<feature type="domain" description="SET" evidence="6">
    <location>
        <begin position="4"/>
        <end position="119"/>
    </location>
</feature>
<evidence type="ECO:0000313" key="8">
    <source>
        <dbReference type="EMBL" id="KDO35500.1"/>
    </source>
</evidence>
<reference evidence="8 9" key="1">
    <citation type="journal article" date="2013" name="PLoS Genet.">
        <title>Distinctive expansion of potential virulence genes in the genome of the oomycete fish pathogen Saprolegnia parasitica.</title>
        <authorList>
            <person name="Jiang R.H."/>
            <person name="de Bruijn I."/>
            <person name="Haas B.J."/>
            <person name="Belmonte R."/>
            <person name="Lobach L."/>
            <person name="Christie J."/>
            <person name="van den Ackerveken G."/>
            <person name="Bottin A."/>
            <person name="Bulone V."/>
            <person name="Diaz-Moreno S.M."/>
            <person name="Dumas B."/>
            <person name="Fan L."/>
            <person name="Gaulin E."/>
            <person name="Govers F."/>
            <person name="Grenville-Briggs L.J."/>
            <person name="Horner N.R."/>
            <person name="Levin J.Z."/>
            <person name="Mammella M."/>
            <person name="Meijer H.J."/>
            <person name="Morris P."/>
            <person name="Nusbaum C."/>
            <person name="Oome S."/>
            <person name="Phillips A.J."/>
            <person name="van Rooyen D."/>
            <person name="Rzeszutek E."/>
            <person name="Saraiva M."/>
            <person name="Secombes C.J."/>
            <person name="Seidl M.F."/>
            <person name="Snel B."/>
            <person name="Stassen J.H."/>
            <person name="Sykes S."/>
            <person name="Tripathy S."/>
            <person name="van den Berg H."/>
            <person name="Vega-Arreguin J.C."/>
            <person name="Wawra S."/>
            <person name="Young S.K."/>
            <person name="Zeng Q."/>
            <person name="Dieguez-Uribeondo J."/>
            <person name="Russ C."/>
            <person name="Tyler B.M."/>
            <person name="van West P."/>
        </authorList>
    </citation>
    <scope>NUCLEOTIDE SEQUENCE [LARGE SCALE GENOMIC DNA]</scope>
    <source>
        <strain evidence="8 9">CBS 223.65</strain>
    </source>
</reference>